<evidence type="ECO:0000313" key="10">
    <source>
        <dbReference type="Proteomes" id="UP001162834"/>
    </source>
</evidence>
<proteinExistence type="predicted"/>
<gene>
    <name evidence="9" type="ORF">DSM104329_01697</name>
</gene>
<dbReference type="PROSITE" id="PS50850">
    <property type="entry name" value="MFS"/>
    <property type="match status" value="1"/>
</dbReference>
<feature type="transmembrane region" description="Helical" evidence="7">
    <location>
        <begin position="207"/>
        <end position="228"/>
    </location>
</feature>
<feature type="transmembrane region" description="Helical" evidence="7">
    <location>
        <begin position="367"/>
        <end position="387"/>
    </location>
</feature>
<dbReference type="Pfam" id="PF07690">
    <property type="entry name" value="MFS_1"/>
    <property type="match status" value="1"/>
</dbReference>
<keyword evidence="3" id="KW-1003">Cell membrane</keyword>
<reference evidence="9" key="1">
    <citation type="journal article" date="2022" name="Int. J. Syst. Evol. Microbiol.">
        <title>Pseudomonas aegrilactucae sp. nov. and Pseudomonas morbosilactucae sp. nov., pathogens causing bacterial rot of lettuce in Japan.</title>
        <authorList>
            <person name="Sawada H."/>
            <person name="Fujikawa T."/>
            <person name="Satou M."/>
        </authorList>
    </citation>
    <scope>NUCLEOTIDE SEQUENCE</scope>
    <source>
        <strain evidence="9">0166_1</strain>
    </source>
</reference>
<feature type="transmembrane region" description="Helical" evidence="7">
    <location>
        <begin position="142"/>
        <end position="160"/>
    </location>
</feature>
<dbReference type="Proteomes" id="UP001162834">
    <property type="component" value="Chromosome"/>
</dbReference>
<keyword evidence="2" id="KW-0813">Transport</keyword>
<dbReference type="RefSeq" id="WP_259314999.1">
    <property type="nucleotide sequence ID" value="NZ_CP087164.1"/>
</dbReference>
<keyword evidence="5 7" id="KW-1133">Transmembrane helix</keyword>
<dbReference type="GO" id="GO:0022857">
    <property type="term" value="F:transmembrane transporter activity"/>
    <property type="evidence" value="ECO:0007669"/>
    <property type="project" value="InterPro"/>
</dbReference>
<organism evidence="9 10">
    <name type="scientific">Capillimicrobium parvum</name>
    <dbReference type="NCBI Taxonomy" id="2884022"/>
    <lineage>
        <taxon>Bacteria</taxon>
        <taxon>Bacillati</taxon>
        <taxon>Actinomycetota</taxon>
        <taxon>Thermoleophilia</taxon>
        <taxon>Solirubrobacterales</taxon>
        <taxon>Capillimicrobiaceae</taxon>
        <taxon>Capillimicrobium</taxon>
    </lineage>
</organism>
<feature type="domain" description="Major facilitator superfamily (MFS) profile" evidence="8">
    <location>
        <begin position="1"/>
        <end position="391"/>
    </location>
</feature>
<evidence type="ECO:0000256" key="6">
    <source>
        <dbReference type="ARBA" id="ARBA00023136"/>
    </source>
</evidence>
<keyword evidence="6 7" id="KW-0472">Membrane</keyword>
<dbReference type="SUPFAM" id="SSF103473">
    <property type="entry name" value="MFS general substrate transporter"/>
    <property type="match status" value="1"/>
</dbReference>
<dbReference type="PANTHER" id="PTHR23517">
    <property type="entry name" value="RESISTANCE PROTEIN MDTM, PUTATIVE-RELATED-RELATED"/>
    <property type="match status" value="1"/>
</dbReference>
<dbReference type="KEGG" id="sbae:DSM104329_01697"/>
<sequence length="392" mass="37883">MTAVARSHVRPLYAAGFVTAFGAHGIAANLAQVTLGGTGSLLYLGLLLALYDGAEVVLKPVFGSLADRVGARPVLLGGLAMFAAASGAFAVAADTRWVWLARLAQGASASAFSPAAGSLVARLTPAGGHGRAFGSYGSFKSIGYALGPVLGGVIVAIGGLRSLFAVMAVLAAVVAVWALATVPVVPPLPRARQTLADLARRLADRSFLHPTAALAAATAALSVGVGFLPVSGAAAGLGPVVTGAAVSLLAVTAALVQPQAGRALDAGRLRPWAGTAAGLGIAGAGLAVAMLPGPAAVLGAAVGIGCGTGLITPLAFATLAGATPPERMGQTMGAAELGRELGDAGGPLLVGAIAVAGTLALGYGALALLLIVVPLASVAGAAVRSVGGSVRS</sequence>
<dbReference type="AlphaFoldDB" id="A0A9E7BZF9"/>
<feature type="transmembrane region" description="Helical" evidence="7">
    <location>
        <begin position="166"/>
        <end position="186"/>
    </location>
</feature>
<comment type="subcellular location">
    <subcellularLocation>
        <location evidence="1">Cell membrane</location>
        <topology evidence="1">Multi-pass membrane protein</topology>
    </subcellularLocation>
</comment>
<evidence type="ECO:0000313" key="9">
    <source>
        <dbReference type="EMBL" id="UGS35310.1"/>
    </source>
</evidence>
<dbReference type="InterPro" id="IPR020846">
    <property type="entry name" value="MFS_dom"/>
</dbReference>
<dbReference type="PRINTS" id="PR01036">
    <property type="entry name" value="TCRTETB"/>
</dbReference>
<dbReference type="InterPro" id="IPR036259">
    <property type="entry name" value="MFS_trans_sf"/>
</dbReference>
<evidence type="ECO:0000256" key="3">
    <source>
        <dbReference type="ARBA" id="ARBA00022475"/>
    </source>
</evidence>
<feature type="transmembrane region" description="Helical" evidence="7">
    <location>
        <begin position="341"/>
        <end position="361"/>
    </location>
</feature>
<accession>A0A9E7BZF9</accession>
<evidence type="ECO:0000259" key="8">
    <source>
        <dbReference type="PROSITE" id="PS50850"/>
    </source>
</evidence>
<keyword evidence="4 7" id="KW-0812">Transmembrane</keyword>
<feature type="transmembrane region" description="Helical" evidence="7">
    <location>
        <begin position="269"/>
        <end position="291"/>
    </location>
</feature>
<evidence type="ECO:0000256" key="4">
    <source>
        <dbReference type="ARBA" id="ARBA00022692"/>
    </source>
</evidence>
<protein>
    <recommendedName>
        <fullName evidence="8">Major facilitator superfamily (MFS) profile domain-containing protein</fullName>
    </recommendedName>
</protein>
<dbReference type="InterPro" id="IPR050171">
    <property type="entry name" value="MFS_Transporters"/>
</dbReference>
<evidence type="ECO:0000256" key="7">
    <source>
        <dbReference type="SAM" id="Phobius"/>
    </source>
</evidence>
<dbReference type="GO" id="GO:0005886">
    <property type="term" value="C:plasma membrane"/>
    <property type="evidence" value="ECO:0007669"/>
    <property type="project" value="UniProtKB-SubCell"/>
</dbReference>
<feature type="transmembrane region" description="Helical" evidence="7">
    <location>
        <begin position="12"/>
        <end position="35"/>
    </location>
</feature>
<dbReference type="InterPro" id="IPR011701">
    <property type="entry name" value="MFS"/>
</dbReference>
<name>A0A9E7BZF9_9ACTN</name>
<feature type="transmembrane region" description="Helical" evidence="7">
    <location>
        <begin position="297"/>
        <end position="320"/>
    </location>
</feature>
<dbReference type="Gene3D" id="1.20.1250.20">
    <property type="entry name" value="MFS general substrate transporter like domains"/>
    <property type="match status" value="1"/>
</dbReference>
<feature type="transmembrane region" description="Helical" evidence="7">
    <location>
        <begin position="234"/>
        <end position="257"/>
    </location>
</feature>
<evidence type="ECO:0000256" key="5">
    <source>
        <dbReference type="ARBA" id="ARBA00022989"/>
    </source>
</evidence>
<evidence type="ECO:0000256" key="2">
    <source>
        <dbReference type="ARBA" id="ARBA00022448"/>
    </source>
</evidence>
<dbReference type="EMBL" id="CP087164">
    <property type="protein sequence ID" value="UGS35310.1"/>
    <property type="molecule type" value="Genomic_DNA"/>
</dbReference>
<feature type="transmembrane region" description="Helical" evidence="7">
    <location>
        <begin position="74"/>
        <end position="93"/>
    </location>
</feature>
<keyword evidence="10" id="KW-1185">Reference proteome</keyword>
<evidence type="ECO:0000256" key="1">
    <source>
        <dbReference type="ARBA" id="ARBA00004651"/>
    </source>
</evidence>